<evidence type="ECO:0000313" key="2">
    <source>
        <dbReference type="EMBL" id="XDO01972.1"/>
    </source>
</evidence>
<protein>
    <submittedName>
        <fullName evidence="2">Uncharacterized protein</fullName>
    </submittedName>
</protein>
<reference evidence="2" key="1">
    <citation type="submission" date="2024-03" db="EMBL/GenBank/DDBJ databases">
        <title>Eukaryotic viruses encode the ribosomal protein eL40.</title>
        <authorList>
            <person name="Thomy J."/>
            <person name="Schvarcz C.R."/>
            <person name="McBeain K.A."/>
            <person name="Edwards K.F."/>
            <person name="Steward G.F."/>
        </authorList>
    </citation>
    <scope>NUCLEOTIDE SEQUENCE</scope>
    <source>
        <strain evidence="2">FloV-SA2</strain>
    </source>
</reference>
<sequence>MAASAPRYLSRELTSIQRDLNLKYKNVQIFKMYPYIQDNLIHVLHADVPTDPANIDKLTLDKKQKDFIKYTKIPTIPPDINKNNNNVIDQLYTQDIQYISTQRDKKDIYLKEYKVEPVTSATEDRPEYHSTSKLIIPAPMNTSNLKTIYDTLSEKLKLNGNNAKSVIKIPCLYEYSVTEEKFKENLKMVIKNKLEEDIANYLGLYNSIGTDNPYQPITSNYYILYDGTDKLHNCYIKQNNKYFNECLEYANKYLAEYVKQYINENLQIRKCSIITKLDRPHTLYDPIDKTPVENLKDDDYIKFINLEEIDKYIKSKFPYIKKDDILKYNSSLLFRLRLLYLFVLKFKNPSKLEEILLTLEDESSLTPDAFKIKYTKTVIKTDNNDVVIFQRKSKNTTKSYEINGFPFSFKDNINNDNINYNKYYKIKPLNELSVEGGDLYLRINKKTFLGIRYGSIYYKPPPKKKFILYKFKSNNNKSIKNKQIKYYDNPSSRSTNSNMFIKRHNLLNDDNNQEVFFTYKNLDINYTNLKDYYNEMNADKNAPNKNTTNKNSSQKNSSNKKPKRFTFKNKMKEFFNLSEKQNEKYRKLLIELMSYKTKMKDFYIFCNAKYDDKYIIDDDLEPQSEKFKTQKNNIKKIIKILFENQSKITIKSKDKNTKYIIANSIDDAKISIEGIEVEDPEEGATTIGVDIPITLIKDNESNTINLNNNCTKKKSKLLSLATNQAKKYTRKISGYLPSAVLI</sequence>
<dbReference type="EMBL" id="PP542043">
    <property type="protein sequence ID" value="XDO01972.1"/>
    <property type="molecule type" value="Genomic_DNA"/>
</dbReference>
<feature type="compositionally biased region" description="Low complexity" evidence="1">
    <location>
        <begin position="540"/>
        <end position="557"/>
    </location>
</feature>
<accession>A0AB39J885</accession>
<gene>
    <name evidence="2" type="ORF">FloV-SA2_00153</name>
</gene>
<name>A0AB39J885_9VIRU</name>
<proteinExistence type="predicted"/>
<feature type="region of interest" description="Disordered" evidence="1">
    <location>
        <begin position="536"/>
        <end position="563"/>
    </location>
</feature>
<organism evidence="2">
    <name type="scientific">Florenciella sp. virus SA2</name>
    <dbReference type="NCBI Taxonomy" id="3240092"/>
    <lineage>
        <taxon>Viruses</taxon>
    </lineage>
</organism>
<evidence type="ECO:0000256" key="1">
    <source>
        <dbReference type="SAM" id="MobiDB-lite"/>
    </source>
</evidence>